<evidence type="ECO:0000313" key="3">
    <source>
        <dbReference type="EMBL" id="KAG0270306.1"/>
    </source>
</evidence>
<dbReference type="AlphaFoldDB" id="A0AAD4D6H9"/>
<evidence type="ECO:0000256" key="1">
    <source>
        <dbReference type="SAM" id="MobiDB-lite"/>
    </source>
</evidence>
<feature type="transmembrane region" description="Helical" evidence="2">
    <location>
        <begin position="98"/>
        <end position="116"/>
    </location>
</feature>
<keyword evidence="2" id="KW-1133">Transmembrane helix</keyword>
<organism evidence="3 4">
    <name type="scientific">Linnemannia exigua</name>
    <dbReference type="NCBI Taxonomy" id="604196"/>
    <lineage>
        <taxon>Eukaryota</taxon>
        <taxon>Fungi</taxon>
        <taxon>Fungi incertae sedis</taxon>
        <taxon>Mucoromycota</taxon>
        <taxon>Mortierellomycotina</taxon>
        <taxon>Mortierellomycetes</taxon>
        <taxon>Mortierellales</taxon>
        <taxon>Mortierellaceae</taxon>
        <taxon>Linnemannia</taxon>
    </lineage>
</organism>
<reference evidence="3" key="1">
    <citation type="journal article" date="2020" name="Fungal Divers.">
        <title>Resolving the Mortierellaceae phylogeny through synthesis of multi-gene phylogenetics and phylogenomics.</title>
        <authorList>
            <person name="Vandepol N."/>
            <person name="Liber J."/>
            <person name="Desiro A."/>
            <person name="Na H."/>
            <person name="Kennedy M."/>
            <person name="Barry K."/>
            <person name="Grigoriev I.V."/>
            <person name="Miller A.N."/>
            <person name="O'Donnell K."/>
            <person name="Stajich J.E."/>
            <person name="Bonito G."/>
        </authorList>
    </citation>
    <scope>NUCLEOTIDE SEQUENCE</scope>
    <source>
        <strain evidence="3">NRRL 28262</strain>
    </source>
</reference>
<evidence type="ECO:0000256" key="2">
    <source>
        <dbReference type="SAM" id="Phobius"/>
    </source>
</evidence>
<protein>
    <submittedName>
        <fullName evidence="3">Uncharacterized protein</fullName>
    </submittedName>
</protein>
<feature type="transmembrane region" description="Helical" evidence="2">
    <location>
        <begin position="225"/>
        <end position="244"/>
    </location>
</feature>
<keyword evidence="2" id="KW-0472">Membrane</keyword>
<sequence length="486" mass="54180">MSNWNLGNIAWPYFSNRDRYGPWSSALPADLSYQMAMAYLSCMGAAAIYMCHKVPTRLRFIGLIVNFLGLSIAVVAYLRTTYVVNANVFWTWNFTAEGTGVVILCHAIVSVGSGFYPISENRNFLRRFSLLTIIIYGLIALANLVYYVQQRDFQHPLTGAEVQKLRDGILRANLYAPQEHAAQRAYEQSLGLIPMGDAAQTGVDNWTELAWAEQDYYLRPSTVHYLTHQIIMFFTCVWACVYLFKPLIRHHKYGPVGRSIDSDAMAVAVWYMSTLLSLAFVYGLLNLTYCFRNELIFVPQMQALDLCTRITICPIFFLPAPKFLVRFYRDHFQVLKTQTTNSGTGGGSKGNSTTRSWNSSKKHNHAPITADSSTQTGSLTLPSDVGNDLSRIDNGDIPKSSSQKKFSPQQLGDQEASSGGHLQPPAPRHRCPSGDSRLGLSGDYDGDGASSQGDRADSIHEEFDDVDIQMQTFNRGSSQMEGGGNW</sequence>
<dbReference type="Proteomes" id="UP001194580">
    <property type="component" value="Unassembled WGS sequence"/>
</dbReference>
<keyword evidence="2" id="KW-0812">Transmembrane</keyword>
<feature type="transmembrane region" description="Helical" evidence="2">
    <location>
        <begin position="31"/>
        <end position="51"/>
    </location>
</feature>
<gene>
    <name evidence="3" type="ORF">BGZ95_001731</name>
</gene>
<accession>A0AAD4D6H9</accession>
<dbReference type="EMBL" id="JAAAIL010001354">
    <property type="protein sequence ID" value="KAG0270306.1"/>
    <property type="molecule type" value="Genomic_DNA"/>
</dbReference>
<proteinExistence type="predicted"/>
<feature type="transmembrane region" description="Helical" evidence="2">
    <location>
        <begin position="264"/>
        <end position="285"/>
    </location>
</feature>
<name>A0AAD4D6H9_9FUNG</name>
<keyword evidence="4" id="KW-1185">Reference proteome</keyword>
<evidence type="ECO:0000313" key="4">
    <source>
        <dbReference type="Proteomes" id="UP001194580"/>
    </source>
</evidence>
<feature type="compositionally biased region" description="Polar residues" evidence="1">
    <location>
        <begin position="370"/>
        <end position="381"/>
    </location>
</feature>
<feature type="transmembrane region" description="Helical" evidence="2">
    <location>
        <begin position="58"/>
        <end position="78"/>
    </location>
</feature>
<feature type="region of interest" description="Disordered" evidence="1">
    <location>
        <begin position="339"/>
        <end position="466"/>
    </location>
</feature>
<comment type="caution">
    <text evidence="3">The sequence shown here is derived from an EMBL/GenBank/DDBJ whole genome shotgun (WGS) entry which is preliminary data.</text>
</comment>
<feature type="compositionally biased region" description="Low complexity" evidence="1">
    <location>
        <begin position="398"/>
        <end position="410"/>
    </location>
</feature>
<feature type="transmembrane region" description="Helical" evidence="2">
    <location>
        <begin position="128"/>
        <end position="148"/>
    </location>
</feature>